<dbReference type="Proteomes" id="UP000002574">
    <property type="component" value="Chromosome"/>
</dbReference>
<dbReference type="GO" id="GO:0003677">
    <property type="term" value="F:DNA binding"/>
    <property type="evidence" value="ECO:0007669"/>
    <property type="project" value="InterPro"/>
</dbReference>
<dbReference type="RefSeq" id="WP_012963543.1">
    <property type="nucleotide sequence ID" value="NC_013799.1"/>
</dbReference>
<dbReference type="KEGG" id="hth:HTH_0904"/>
<dbReference type="PATRIC" id="fig|608538.5.peg.923"/>
<evidence type="ECO:0000313" key="3">
    <source>
        <dbReference type="Proteomes" id="UP000002574"/>
    </source>
</evidence>
<sequence length="552" mass="65409">MIVELELKDLTIPQGLLPRVLTGTVEERVEEYKEMLEQGVEFDPITVWKRLDEQYWIVDGVHRTEAHKRAGRSTIKAKIVELKDELEYRIEAIRANLKHGLPLQKEEKILLTQTLYKLGVSIPELKKLFGVAERTLYYWLEPVKEKEKEELRKKALELREQGLTQEEVAERLGVSQQTISVWLNENSSQYQKLQKLQNLVKDGTPTPEGFKALSEFIEEHEEELREKSFNEVVKDQALRDILKYLNEAVKRDFKKLIDAPSYDKVINYLSSIYPYKELSLRARKMFFNKAQTLWESLKKEHEERKQFESLVLEKAKEVLSKPDYQFHSWRTLRVDLFRITDLQIFGKEELIDEILREHADELLAVYKQIKEATEDSLTEEELREIILAVAQKAEEIDVRFSLDEVEKRIIEALVQKSLRADYSVVNKLRKKAEELAKQMIKEHSLIMTWWMLNYSQEALKKIDEIDLDIEISDEDIEELKQMYENMKAPQAEKKKEKKEKSLPPDIEDWYRKQLELLLMDMGIKIGWVKAFEIADEIYQKVREYSQKAVRGW</sequence>
<reference evidence="2 3" key="1">
    <citation type="journal article" date="2010" name="J. Bacteriol.">
        <title>Complete genome sequence of the thermophilic, obligately chemolithoautotrophic hydrogen-oxidizing bacterium Hydrogenobacter thermophilus TK-6.</title>
        <authorList>
            <person name="Arai H."/>
            <person name="Kanbe H."/>
            <person name="Ishii M."/>
            <person name="Igarashi Y."/>
        </authorList>
    </citation>
    <scope>NUCLEOTIDE SEQUENCE [LARGE SCALE GENOMIC DNA]</scope>
    <source>
        <strain evidence="3">DSM 6534 / IAM 12695 / TK-6</strain>
    </source>
</reference>
<organism evidence="2 3">
    <name type="scientific">Hydrogenobacter thermophilus (strain DSM 6534 / IAM 12695 / TK-6)</name>
    <dbReference type="NCBI Taxonomy" id="608538"/>
    <lineage>
        <taxon>Bacteria</taxon>
        <taxon>Pseudomonadati</taxon>
        <taxon>Aquificota</taxon>
        <taxon>Aquificia</taxon>
        <taxon>Aquificales</taxon>
        <taxon>Aquificaceae</taxon>
        <taxon>Hydrogenobacter</taxon>
    </lineage>
</organism>
<gene>
    <name evidence="2" type="ordered locus">HTH_0904</name>
</gene>
<dbReference type="CDD" id="cd00093">
    <property type="entry name" value="HTH_XRE"/>
    <property type="match status" value="1"/>
</dbReference>
<dbReference type="Pfam" id="PF01381">
    <property type="entry name" value="HTH_3"/>
    <property type="match status" value="1"/>
</dbReference>
<dbReference type="SUPFAM" id="SSF47413">
    <property type="entry name" value="lambda repressor-like DNA-binding domains"/>
    <property type="match status" value="1"/>
</dbReference>
<proteinExistence type="predicted"/>
<dbReference type="Gene3D" id="1.10.260.40">
    <property type="entry name" value="lambda repressor-like DNA-binding domains"/>
    <property type="match status" value="1"/>
</dbReference>
<dbReference type="InterPro" id="IPR003115">
    <property type="entry name" value="ParB_N"/>
</dbReference>
<dbReference type="EMBL" id="AP011112">
    <property type="protein sequence ID" value="BAI69363.1"/>
    <property type="molecule type" value="Genomic_DNA"/>
</dbReference>
<dbReference type="AlphaFoldDB" id="D3DHR1"/>
<dbReference type="eggNOG" id="COG1475">
    <property type="taxonomic scope" value="Bacteria"/>
</dbReference>
<dbReference type="InterPro" id="IPR010982">
    <property type="entry name" value="Lambda_DNA-bd_dom_sf"/>
</dbReference>
<dbReference type="OrthoDB" id="189843at2"/>
<dbReference type="InterPro" id="IPR036086">
    <property type="entry name" value="ParB/Sulfiredoxin_sf"/>
</dbReference>
<dbReference type="SMART" id="SM00530">
    <property type="entry name" value="HTH_XRE"/>
    <property type="match status" value="1"/>
</dbReference>
<feature type="domain" description="HTH cro/C1-type" evidence="1">
    <location>
        <begin position="160"/>
        <end position="224"/>
    </location>
</feature>
<dbReference type="STRING" id="608538.HTH_0904"/>
<dbReference type="Pfam" id="PF02195">
    <property type="entry name" value="ParB_N"/>
    <property type="match status" value="1"/>
</dbReference>
<dbReference type="Gene3D" id="3.90.1530.10">
    <property type="entry name" value="Conserved hypothetical protein from pyrococcus furiosus pfu- 392566-001, ParB domain"/>
    <property type="match status" value="1"/>
</dbReference>
<dbReference type="PROSITE" id="PS50943">
    <property type="entry name" value="HTH_CROC1"/>
    <property type="match status" value="1"/>
</dbReference>
<protein>
    <submittedName>
        <fullName evidence="2">ParB-like protein</fullName>
    </submittedName>
</protein>
<accession>D3DHR1</accession>
<dbReference type="SMART" id="SM00470">
    <property type="entry name" value="ParB"/>
    <property type="match status" value="1"/>
</dbReference>
<dbReference type="InterPro" id="IPR001387">
    <property type="entry name" value="Cro/C1-type_HTH"/>
</dbReference>
<evidence type="ECO:0000313" key="2">
    <source>
        <dbReference type="EMBL" id="BAI69363.1"/>
    </source>
</evidence>
<evidence type="ECO:0000259" key="1">
    <source>
        <dbReference type="PROSITE" id="PS50943"/>
    </source>
</evidence>
<name>D3DHR1_HYDTT</name>
<keyword evidence="3" id="KW-1185">Reference proteome</keyword>
<dbReference type="SUPFAM" id="SSF110849">
    <property type="entry name" value="ParB/Sulfiredoxin"/>
    <property type="match status" value="1"/>
</dbReference>
<dbReference type="KEGG" id="hte:Hydth_0902"/>